<feature type="compositionally biased region" description="Low complexity" evidence="1">
    <location>
        <begin position="54"/>
        <end position="63"/>
    </location>
</feature>
<evidence type="ECO:0000256" key="2">
    <source>
        <dbReference type="SAM" id="SignalP"/>
    </source>
</evidence>
<feature type="chain" id="PRO_5021325186" evidence="2">
    <location>
        <begin position="25"/>
        <end position="554"/>
    </location>
</feature>
<evidence type="ECO:0000256" key="1">
    <source>
        <dbReference type="SAM" id="MobiDB-lite"/>
    </source>
</evidence>
<sequence>MLRPSGALLATTALLLGGLTPATAADDVVYSGRVTAEGEAPPRPVQVSWREPATGRTGTTTTSADGTYALPVPTDATAWVLTANTGADDPRTFAPAYVGAGGRTDYAWQGVPLRPAATADATVDIDLDRTGSVGATVAGAESTSAHAWIQRLDGTPIRGQHAKGIEDGKVQFRYLVPGRYRIQAWLKSGVEITSDVVTVRAGERSTTSLPATPPGTVTGRLVGSDAPRPGVEVTLQSADADGRYLRSTTSDATGRYRFTRVPVGTYRLAESADDNGWSSGSALLKVTSGATTTRHLTLTREGTIYVPSADGTVYLADANAKGIRQPLRSRFTVPPGRYYVYSIGDLWIRKPVTVRAGKVTTTGHLRGNRTAVALAGNVTGGDKGTWQDPRREVVVCGVDCVDYTHGAAVGRNGDFVARGLVPGAARVTVRQKGWVSTETDTQIDDGGSRIALRLTERQGSVRVRLYYRGVPFDGNVNLMQHGSVTSSWDHPAHGLYTGAAVDPGTYRLTLSPSIGHTRDDEVPYWYTLPAAYRVITVERGKNLDLGDVELVLNR</sequence>
<dbReference type="AlphaFoldDB" id="A0A4Y3KB48"/>
<name>A0A4Y3KB48_CELUD</name>
<dbReference type="Gene3D" id="2.60.40.1120">
    <property type="entry name" value="Carboxypeptidase-like, regulatory domain"/>
    <property type="match status" value="1"/>
</dbReference>
<feature type="signal peptide" evidence="2">
    <location>
        <begin position="1"/>
        <end position="24"/>
    </location>
</feature>
<accession>A0A4Y3KB48</accession>
<dbReference type="SUPFAM" id="SSF49452">
    <property type="entry name" value="Starch-binding domain-like"/>
    <property type="match status" value="1"/>
</dbReference>
<comment type="caution">
    <text evidence="3">The sequence shown here is derived from an EMBL/GenBank/DDBJ whole genome shotgun (WGS) entry which is preliminary data.</text>
</comment>
<dbReference type="RefSeq" id="WP_141321021.1">
    <property type="nucleotide sequence ID" value="NZ_BJLP01000035.1"/>
</dbReference>
<dbReference type="GO" id="GO:0030246">
    <property type="term" value="F:carbohydrate binding"/>
    <property type="evidence" value="ECO:0007669"/>
    <property type="project" value="InterPro"/>
</dbReference>
<evidence type="ECO:0000313" key="4">
    <source>
        <dbReference type="Proteomes" id="UP000315842"/>
    </source>
</evidence>
<reference evidence="3 4" key="1">
    <citation type="submission" date="2019-06" db="EMBL/GenBank/DDBJ databases">
        <title>Whole genome shotgun sequence of Cellulomonas uda NBRC 3747.</title>
        <authorList>
            <person name="Hosoyama A."/>
            <person name="Uohara A."/>
            <person name="Ohji S."/>
            <person name="Ichikawa N."/>
        </authorList>
    </citation>
    <scope>NUCLEOTIDE SEQUENCE [LARGE SCALE GENOMIC DNA]</scope>
    <source>
        <strain evidence="3 4">NBRC 3747</strain>
    </source>
</reference>
<proteinExistence type="predicted"/>
<dbReference type="EMBL" id="BJLP01000035">
    <property type="protein sequence ID" value="GEA81691.1"/>
    <property type="molecule type" value="Genomic_DNA"/>
</dbReference>
<keyword evidence="2" id="KW-0732">Signal</keyword>
<organism evidence="3 4">
    <name type="scientific">Cellulomonas uda</name>
    <dbReference type="NCBI Taxonomy" id="1714"/>
    <lineage>
        <taxon>Bacteria</taxon>
        <taxon>Bacillati</taxon>
        <taxon>Actinomycetota</taxon>
        <taxon>Actinomycetes</taxon>
        <taxon>Micrococcales</taxon>
        <taxon>Cellulomonadaceae</taxon>
        <taxon>Cellulomonas</taxon>
    </lineage>
</organism>
<feature type="region of interest" description="Disordered" evidence="1">
    <location>
        <begin position="204"/>
        <end position="226"/>
    </location>
</feature>
<feature type="region of interest" description="Disordered" evidence="1">
    <location>
        <begin position="36"/>
        <end position="63"/>
    </location>
</feature>
<keyword evidence="4" id="KW-1185">Reference proteome</keyword>
<dbReference type="Pfam" id="PF13620">
    <property type="entry name" value="CarboxypepD_reg"/>
    <property type="match status" value="1"/>
</dbReference>
<evidence type="ECO:0000313" key="3">
    <source>
        <dbReference type="EMBL" id="GEA81691.1"/>
    </source>
</evidence>
<protein>
    <submittedName>
        <fullName evidence="3">Uncharacterized protein</fullName>
    </submittedName>
</protein>
<dbReference type="Proteomes" id="UP000315842">
    <property type="component" value="Unassembled WGS sequence"/>
</dbReference>
<gene>
    <name evidence="3" type="ORF">CUD01_21350</name>
</gene>
<dbReference type="InterPro" id="IPR013784">
    <property type="entry name" value="Carb-bd-like_fold"/>
</dbReference>